<keyword evidence="2" id="KW-0808">Transferase</keyword>
<dbReference type="Proteomes" id="UP000650524">
    <property type="component" value="Unassembled WGS sequence"/>
</dbReference>
<proteinExistence type="predicted"/>
<gene>
    <name evidence="3" type="ORF">H8E19_09595</name>
</gene>
<dbReference type="GO" id="GO:0008713">
    <property type="term" value="F:ADP-heptose-lipopolysaccharide heptosyltransferase activity"/>
    <property type="evidence" value="ECO:0007669"/>
    <property type="project" value="TreeGrafter"/>
</dbReference>
<comment type="caution">
    <text evidence="3">The sequence shown here is derived from an EMBL/GenBank/DDBJ whole genome shotgun (WGS) entry which is preliminary data.</text>
</comment>
<evidence type="ECO:0000313" key="4">
    <source>
        <dbReference type="Proteomes" id="UP000650524"/>
    </source>
</evidence>
<evidence type="ECO:0000256" key="2">
    <source>
        <dbReference type="ARBA" id="ARBA00022679"/>
    </source>
</evidence>
<protein>
    <submittedName>
        <fullName evidence="3">Glycosyltransferase family 9 protein</fullName>
    </submittedName>
</protein>
<dbReference type="CDD" id="cd03789">
    <property type="entry name" value="GT9_LPS_heptosyltransferase"/>
    <property type="match status" value="1"/>
</dbReference>
<evidence type="ECO:0000313" key="3">
    <source>
        <dbReference type="EMBL" id="MBC8177644.1"/>
    </source>
</evidence>
<reference evidence="3 4" key="1">
    <citation type="submission" date="2020-08" db="EMBL/GenBank/DDBJ databases">
        <title>Bridging the membrane lipid divide: bacteria of the FCB group superphylum have the potential to synthesize archaeal ether lipids.</title>
        <authorList>
            <person name="Villanueva L."/>
            <person name="Von Meijenfeldt F.A.B."/>
            <person name="Westbye A.B."/>
            <person name="Yadav S."/>
            <person name="Hopmans E.C."/>
            <person name="Dutilh B.E."/>
            <person name="Sinninghe Damste J.S."/>
        </authorList>
    </citation>
    <scope>NUCLEOTIDE SEQUENCE [LARGE SCALE GENOMIC DNA]</scope>
    <source>
        <strain evidence="3">NIOZ-UU27</strain>
    </source>
</reference>
<dbReference type="SUPFAM" id="SSF53756">
    <property type="entry name" value="UDP-Glycosyltransferase/glycogen phosphorylase"/>
    <property type="match status" value="1"/>
</dbReference>
<keyword evidence="1" id="KW-0328">Glycosyltransferase</keyword>
<dbReference type="GO" id="GO:0005829">
    <property type="term" value="C:cytosol"/>
    <property type="evidence" value="ECO:0007669"/>
    <property type="project" value="TreeGrafter"/>
</dbReference>
<evidence type="ECO:0000256" key="1">
    <source>
        <dbReference type="ARBA" id="ARBA00022676"/>
    </source>
</evidence>
<dbReference type="PANTHER" id="PTHR30160">
    <property type="entry name" value="TETRAACYLDISACCHARIDE 4'-KINASE-RELATED"/>
    <property type="match status" value="1"/>
</dbReference>
<dbReference type="Pfam" id="PF01075">
    <property type="entry name" value="Glyco_transf_9"/>
    <property type="match status" value="1"/>
</dbReference>
<dbReference type="InterPro" id="IPR051199">
    <property type="entry name" value="LPS_LOS_Heptosyltrfase"/>
</dbReference>
<organism evidence="3 4">
    <name type="scientific">Candidatus Desulfacyla euxinica</name>
    <dbReference type="NCBI Taxonomy" id="2841693"/>
    <lineage>
        <taxon>Bacteria</taxon>
        <taxon>Deltaproteobacteria</taxon>
        <taxon>Candidatus Desulfacyla</taxon>
    </lineage>
</organism>
<sequence length="408" mass="45429">MNIEFQRKIDRIAGKAICRLLSLFPRKKVKAESMPSSPKILVILLSEMGSLVLAHPMFTFLKKNHPGAEIFVLVFEKNRECLQTLNLVPGKNILTVNGDSLTALLKDSARFIFRMRKEKIDVVIDCELFSRISSIYAFLSGAGLRVGFHPHTQEGLYRGDFINRPVLYNPYRHMSRQFVALATAMENGNGFPMVKRNVDEDIFCVPTLNPNADQQEELKIRLENDFPETIGKNLVLLYPGGGLLPIRAWPLDNFCTIAMDLVAKGYVVGIIGMKEDAPLAEVISSRCQSQYCIDLTGFTRTIMELITLFHSASLLITNDGGPGHFASLTPIPTIIFFGPETPALYAPLDEKSVSLYVPLPCSPCLTAYNHRNSPCDGNNACLQAIGPEEVFDKAYELLNINTISRSIL</sequence>
<dbReference type="GO" id="GO:0009244">
    <property type="term" value="P:lipopolysaccharide core region biosynthetic process"/>
    <property type="evidence" value="ECO:0007669"/>
    <property type="project" value="TreeGrafter"/>
</dbReference>
<dbReference type="Gene3D" id="3.40.50.2000">
    <property type="entry name" value="Glycogen Phosphorylase B"/>
    <property type="match status" value="2"/>
</dbReference>
<accession>A0A8J6N192</accession>
<dbReference type="InterPro" id="IPR002201">
    <property type="entry name" value="Glyco_trans_9"/>
</dbReference>
<dbReference type="AlphaFoldDB" id="A0A8J6N192"/>
<dbReference type="EMBL" id="JACNJD010000222">
    <property type="protein sequence ID" value="MBC8177644.1"/>
    <property type="molecule type" value="Genomic_DNA"/>
</dbReference>
<name>A0A8J6N192_9DELT</name>